<evidence type="ECO:0000313" key="2">
    <source>
        <dbReference type="Proteomes" id="UP001054889"/>
    </source>
</evidence>
<proteinExistence type="predicted"/>
<reference evidence="1" key="1">
    <citation type="journal article" date="2018" name="DNA Res.">
        <title>Multiple hybrid de novo genome assembly of finger millet, an orphan allotetraploid crop.</title>
        <authorList>
            <person name="Hatakeyama M."/>
            <person name="Aluri S."/>
            <person name="Balachadran M.T."/>
            <person name="Sivarajan S.R."/>
            <person name="Patrignani A."/>
            <person name="Gruter S."/>
            <person name="Poveda L."/>
            <person name="Shimizu-Inatsugi R."/>
            <person name="Baeten J."/>
            <person name="Francoijs K.J."/>
            <person name="Nataraja K.N."/>
            <person name="Reddy Y.A.N."/>
            <person name="Phadnis S."/>
            <person name="Ravikumar R.L."/>
            <person name="Schlapbach R."/>
            <person name="Sreeman S.M."/>
            <person name="Shimizu K.K."/>
        </authorList>
    </citation>
    <scope>NUCLEOTIDE SEQUENCE</scope>
</reference>
<keyword evidence="2" id="KW-1185">Reference proteome</keyword>
<dbReference type="AlphaFoldDB" id="A0AAV5D3J9"/>
<dbReference type="Proteomes" id="UP001054889">
    <property type="component" value="Unassembled WGS sequence"/>
</dbReference>
<evidence type="ECO:0000313" key="1">
    <source>
        <dbReference type="EMBL" id="GJN04600.1"/>
    </source>
</evidence>
<dbReference type="EMBL" id="BQKI01000011">
    <property type="protein sequence ID" value="GJN04600.1"/>
    <property type="molecule type" value="Genomic_DNA"/>
</dbReference>
<sequence>MPAVKHWTSMHNPMSGHILRNTAACCSPLGAEEALGEEAGVEEVAAFLRFQVVVEEVASTAPSDSAQVTMEVEVLLEAVVRFLLKAVAPHNRPLRFLPAAMAPHNRPLEEVEECGVMTP</sequence>
<organism evidence="1 2">
    <name type="scientific">Eleusine coracana subsp. coracana</name>
    <dbReference type="NCBI Taxonomy" id="191504"/>
    <lineage>
        <taxon>Eukaryota</taxon>
        <taxon>Viridiplantae</taxon>
        <taxon>Streptophyta</taxon>
        <taxon>Embryophyta</taxon>
        <taxon>Tracheophyta</taxon>
        <taxon>Spermatophyta</taxon>
        <taxon>Magnoliopsida</taxon>
        <taxon>Liliopsida</taxon>
        <taxon>Poales</taxon>
        <taxon>Poaceae</taxon>
        <taxon>PACMAD clade</taxon>
        <taxon>Chloridoideae</taxon>
        <taxon>Cynodonteae</taxon>
        <taxon>Eleusininae</taxon>
        <taxon>Eleusine</taxon>
    </lineage>
</organism>
<comment type="caution">
    <text evidence="1">The sequence shown here is derived from an EMBL/GenBank/DDBJ whole genome shotgun (WGS) entry which is preliminary data.</text>
</comment>
<accession>A0AAV5D3J9</accession>
<gene>
    <name evidence="1" type="primary">ga22163</name>
    <name evidence="1" type="ORF">PR202_ga22163</name>
</gene>
<reference evidence="1" key="2">
    <citation type="submission" date="2021-12" db="EMBL/GenBank/DDBJ databases">
        <title>Resequencing data analysis of finger millet.</title>
        <authorList>
            <person name="Hatakeyama M."/>
            <person name="Aluri S."/>
            <person name="Balachadran M.T."/>
            <person name="Sivarajan S.R."/>
            <person name="Poveda L."/>
            <person name="Shimizu-Inatsugi R."/>
            <person name="Schlapbach R."/>
            <person name="Sreeman S.M."/>
            <person name="Shimizu K.K."/>
        </authorList>
    </citation>
    <scope>NUCLEOTIDE SEQUENCE</scope>
</reference>
<protein>
    <submittedName>
        <fullName evidence="1">Uncharacterized protein</fullName>
    </submittedName>
</protein>
<name>A0AAV5D3J9_ELECO</name>